<dbReference type="AlphaFoldDB" id="A0A9Q3FHJ7"/>
<evidence type="ECO:0000313" key="6">
    <source>
        <dbReference type="EMBL" id="MBW0539264.1"/>
    </source>
</evidence>
<comment type="catalytic activity">
    <reaction evidence="4">
        <text>DNA(n) + a 2'-deoxyribonucleoside 5'-triphosphate = DNA(n+1) + diphosphate</text>
        <dbReference type="Rhea" id="RHEA:22508"/>
        <dbReference type="Rhea" id="RHEA-COMP:17339"/>
        <dbReference type="Rhea" id="RHEA-COMP:17340"/>
        <dbReference type="ChEBI" id="CHEBI:33019"/>
        <dbReference type="ChEBI" id="CHEBI:61560"/>
        <dbReference type="ChEBI" id="CHEBI:173112"/>
        <dbReference type="EC" id="2.7.7.7"/>
    </reaction>
</comment>
<dbReference type="InterPro" id="IPR036397">
    <property type="entry name" value="RNaseH_sf"/>
</dbReference>
<dbReference type="InterPro" id="IPR012337">
    <property type="entry name" value="RNaseH-like_sf"/>
</dbReference>
<dbReference type="GO" id="GO:0032196">
    <property type="term" value="P:transposition"/>
    <property type="evidence" value="ECO:0007669"/>
    <property type="project" value="UniProtKB-KW"/>
</dbReference>
<proteinExistence type="predicted"/>
<gene>
    <name evidence="6" type="ORF">O181_078979</name>
</gene>
<organism evidence="6 7">
    <name type="scientific">Austropuccinia psidii MF-1</name>
    <dbReference type="NCBI Taxonomy" id="1389203"/>
    <lineage>
        <taxon>Eukaryota</taxon>
        <taxon>Fungi</taxon>
        <taxon>Dikarya</taxon>
        <taxon>Basidiomycota</taxon>
        <taxon>Pucciniomycotina</taxon>
        <taxon>Pucciniomycetes</taxon>
        <taxon>Pucciniales</taxon>
        <taxon>Sphaerophragmiaceae</taxon>
        <taxon>Austropuccinia</taxon>
    </lineage>
</organism>
<evidence type="ECO:0000256" key="4">
    <source>
        <dbReference type="ARBA" id="ARBA00049244"/>
    </source>
</evidence>
<dbReference type="GO" id="GO:0003964">
    <property type="term" value="F:RNA-directed DNA polymerase activity"/>
    <property type="evidence" value="ECO:0007669"/>
    <property type="project" value="UniProtKB-EC"/>
</dbReference>
<feature type="domain" description="Integrase catalytic" evidence="5">
    <location>
        <begin position="28"/>
        <end position="154"/>
    </location>
</feature>
<name>A0A9Q3FHJ7_9BASI</name>
<dbReference type="GO" id="GO:0003887">
    <property type="term" value="F:DNA-directed DNA polymerase activity"/>
    <property type="evidence" value="ECO:0007669"/>
    <property type="project" value="UniProtKB-EC"/>
</dbReference>
<evidence type="ECO:0000256" key="1">
    <source>
        <dbReference type="ARBA" id="ARBA00022578"/>
    </source>
</evidence>
<dbReference type="GO" id="GO:0003723">
    <property type="term" value="F:RNA binding"/>
    <property type="evidence" value="ECO:0007669"/>
    <property type="project" value="UniProtKB-KW"/>
</dbReference>
<evidence type="ECO:0000313" key="7">
    <source>
        <dbReference type="Proteomes" id="UP000765509"/>
    </source>
</evidence>
<dbReference type="Gene3D" id="3.30.420.10">
    <property type="entry name" value="Ribonuclease H-like superfamily/Ribonuclease H"/>
    <property type="match status" value="1"/>
</dbReference>
<dbReference type="GO" id="GO:0005634">
    <property type="term" value="C:nucleus"/>
    <property type="evidence" value="ECO:0007669"/>
    <property type="project" value="UniProtKB-ARBA"/>
</dbReference>
<reference evidence="6" key="1">
    <citation type="submission" date="2021-03" db="EMBL/GenBank/DDBJ databases">
        <title>Draft genome sequence of rust myrtle Austropuccinia psidii MF-1, a brazilian biotype.</title>
        <authorList>
            <person name="Quecine M.C."/>
            <person name="Pachon D.M.R."/>
            <person name="Bonatelli M.L."/>
            <person name="Correr F.H."/>
            <person name="Franceschini L.M."/>
            <person name="Leite T.F."/>
            <person name="Margarido G.R.A."/>
            <person name="Almeida C.A."/>
            <person name="Ferrarezi J.A."/>
            <person name="Labate C.A."/>
        </authorList>
    </citation>
    <scope>NUCLEOTIDE SEQUENCE</scope>
    <source>
        <strain evidence="6">MF-1</strain>
    </source>
</reference>
<evidence type="ECO:0000259" key="5">
    <source>
        <dbReference type="PROSITE" id="PS50994"/>
    </source>
</evidence>
<sequence>MCQPSTSRLGRLSIAWSVQKQKVLMDIPKKKPLYLLVLDVLGPFEDNAQGFRDHVLMYSIVYPLKSRSDVPAAILDAIKQLQVWTELTPKALRTNNTRELTLASLANSLAVLGITFCSLLPYLPQENREAECLNRTLSDMAREMVVQGQMPSCF</sequence>
<dbReference type="OrthoDB" id="4363844at2759"/>
<dbReference type="InterPro" id="IPR001584">
    <property type="entry name" value="Integrase_cat-core"/>
</dbReference>
<comment type="caution">
    <text evidence="6">The sequence shown here is derived from an EMBL/GenBank/DDBJ whole genome shotgun (WGS) entry which is preliminary data.</text>
</comment>
<keyword evidence="1" id="KW-0815">Transposition</keyword>
<dbReference type="Proteomes" id="UP000765509">
    <property type="component" value="Unassembled WGS sequence"/>
</dbReference>
<dbReference type="SUPFAM" id="SSF53098">
    <property type="entry name" value="Ribonuclease H-like"/>
    <property type="match status" value="1"/>
</dbReference>
<dbReference type="GO" id="GO:0015074">
    <property type="term" value="P:DNA integration"/>
    <property type="evidence" value="ECO:0007669"/>
    <property type="project" value="InterPro"/>
</dbReference>
<comment type="catalytic activity">
    <reaction evidence="3">
        <text>DNA(n) + a 2'-deoxyribonucleoside 5'-triphosphate = DNA(n+1) + diphosphate</text>
        <dbReference type="Rhea" id="RHEA:22508"/>
        <dbReference type="Rhea" id="RHEA-COMP:17339"/>
        <dbReference type="Rhea" id="RHEA-COMP:17340"/>
        <dbReference type="ChEBI" id="CHEBI:33019"/>
        <dbReference type="ChEBI" id="CHEBI:61560"/>
        <dbReference type="ChEBI" id="CHEBI:173112"/>
        <dbReference type="EC" id="2.7.7.49"/>
    </reaction>
</comment>
<evidence type="ECO:0000256" key="2">
    <source>
        <dbReference type="ARBA" id="ARBA00022884"/>
    </source>
</evidence>
<keyword evidence="7" id="KW-1185">Reference proteome</keyword>
<dbReference type="PROSITE" id="PS50994">
    <property type="entry name" value="INTEGRASE"/>
    <property type="match status" value="1"/>
</dbReference>
<protein>
    <recommendedName>
        <fullName evidence="5">Integrase catalytic domain-containing protein</fullName>
    </recommendedName>
</protein>
<evidence type="ECO:0000256" key="3">
    <source>
        <dbReference type="ARBA" id="ARBA00048173"/>
    </source>
</evidence>
<keyword evidence="2" id="KW-0694">RNA-binding</keyword>
<dbReference type="PANTHER" id="PTHR42648">
    <property type="entry name" value="TRANSPOSASE, PUTATIVE-RELATED"/>
    <property type="match status" value="1"/>
</dbReference>
<dbReference type="InterPro" id="IPR039537">
    <property type="entry name" value="Retrotran_Ty1/copia-like"/>
</dbReference>
<accession>A0A9Q3FHJ7</accession>
<dbReference type="EMBL" id="AVOT02043855">
    <property type="protein sequence ID" value="MBW0539264.1"/>
    <property type="molecule type" value="Genomic_DNA"/>
</dbReference>
<dbReference type="PANTHER" id="PTHR42648:SF28">
    <property type="entry name" value="TRANSPOSON-ENCODED PROTEIN WITH RIBONUCLEASE H-LIKE AND RETROVIRUS ZINC FINGER-LIKE DOMAINS"/>
    <property type="match status" value="1"/>
</dbReference>